<reference evidence="2" key="1">
    <citation type="submission" date="2019-07" db="EMBL/GenBank/DDBJ databases">
        <title>Phylogenomic Reclassification of ATCC Bacillus Strains and Various Taxa within the Genus Bacillus.</title>
        <authorList>
            <person name="Riojas M.A."/>
            <person name="Frank A.M."/>
            <person name="Fenn S.L."/>
            <person name="King S."/>
            <person name="Brower S."/>
            <person name="Hazbon M.H."/>
        </authorList>
    </citation>
    <scope>NUCLEOTIDE SEQUENCE</scope>
    <source>
        <strain evidence="2">ATCC 27142</strain>
    </source>
</reference>
<accession>A0AAE4B6D5</accession>
<proteinExistence type="predicted"/>
<keyword evidence="1" id="KW-0472">Membrane</keyword>
<feature type="transmembrane region" description="Helical" evidence="1">
    <location>
        <begin position="15"/>
        <end position="37"/>
    </location>
</feature>
<evidence type="ECO:0000313" key="3">
    <source>
        <dbReference type="Proteomes" id="UP001182042"/>
    </source>
</evidence>
<evidence type="ECO:0000256" key="1">
    <source>
        <dbReference type="SAM" id="Phobius"/>
    </source>
</evidence>
<comment type="caution">
    <text evidence="2">The sequence shown here is derived from an EMBL/GenBank/DDBJ whole genome shotgun (WGS) entry which is preliminary data.</text>
</comment>
<keyword evidence="1" id="KW-1133">Transmembrane helix</keyword>
<evidence type="ECO:0000313" key="2">
    <source>
        <dbReference type="EMBL" id="MDR4249291.1"/>
    </source>
</evidence>
<dbReference type="AlphaFoldDB" id="A0AAE4B6D5"/>
<sequence>MRSDLIKFNLFTSKSFGVVPTFLGAGYLLVTLVYHVLFDNFRLLLNCYRIDMKQNTIETFPQYDEKKAHNHKKYLNVSYS</sequence>
<dbReference type="Proteomes" id="UP001182042">
    <property type="component" value="Unassembled WGS sequence"/>
</dbReference>
<organism evidence="2 3">
    <name type="scientific">Bacillus pumilus</name>
    <name type="common">Bacillus mesentericus</name>
    <dbReference type="NCBI Taxonomy" id="1408"/>
    <lineage>
        <taxon>Bacteria</taxon>
        <taxon>Bacillati</taxon>
        <taxon>Bacillota</taxon>
        <taxon>Bacilli</taxon>
        <taxon>Bacillales</taxon>
        <taxon>Bacillaceae</taxon>
        <taxon>Bacillus</taxon>
    </lineage>
</organism>
<dbReference type="EMBL" id="VKQA01000001">
    <property type="protein sequence ID" value="MDR4249291.1"/>
    <property type="molecule type" value="Genomic_DNA"/>
</dbReference>
<name>A0AAE4B6D5_BACPU</name>
<keyword evidence="1" id="KW-0812">Transmembrane</keyword>
<protein>
    <submittedName>
        <fullName evidence="2">Uncharacterized protein</fullName>
    </submittedName>
</protein>
<gene>
    <name evidence="2" type="ORF">FO508_02890</name>
</gene>